<dbReference type="AlphaFoldDB" id="A0A816AL47"/>
<keyword evidence="3" id="KW-1185">Reference proteome</keyword>
<proteinExistence type="predicted"/>
<evidence type="ECO:0000313" key="3">
    <source>
        <dbReference type="Proteomes" id="UP000663829"/>
    </source>
</evidence>
<evidence type="ECO:0000313" key="1">
    <source>
        <dbReference type="EMBL" id="CAF1598312.1"/>
    </source>
</evidence>
<sequence>MLLSCCTKFLTLKMIKNMASIPSAVLHASFTKKENKMFQVNTFGLFCLLVIFSIACCDTNSIQIVNSGSTNTAGYNINIERNGQTKYSVFRRFPIGGNPQEKTTQLEQNLRENLFANIEMAMPLSQYPVKHCMKSASFGYSLRVTYNEQTSPDLACPLSEEKLVNVNKFVRDIVAYLNIKTIGN</sequence>
<dbReference type="EMBL" id="CAJNOQ010035176">
    <property type="protein sequence ID" value="CAF1598312.1"/>
    <property type="molecule type" value="Genomic_DNA"/>
</dbReference>
<reference evidence="1" key="1">
    <citation type="submission" date="2021-02" db="EMBL/GenBank/DDBJ databases">
        <authorList>
            <person name="Nowell W R."/>
        </authorList>
    </citation>
    <scope>NUCLEOTIDE SEQUENCE</scope>
</reference>
<dbReference type="EMBL" id="CAJOBC010101532">
    <property type="protein sequence ID" value="CAF4474260.1"/>
    <property type="molecule type" value="Genomic_DNA"/>
</dbReference>
<accession>A0A816AL47</accession>
<protein>
    <submittedName>
        <fullName evidence="1">Uncharacterized protein</fullName>
    </submittedName>
</protein>
<name>A0A816AL47_9BILA</name>
<gene>
    <name evidence="1" type="ORF">GPM918_LOCUS42257</name>
    <name evidence="2" type="ORF">SRO942_LOCUS43466</name>
</gene>
<comment type="caution">
    <text evidence="1">The sequence shown here is derived from an EMBL/GenBank/DDBJ whole genome shotgun (WGS) entry which is preliminary data.</text>
</comment>
<evidence type="ECO:0000313" key="2">
    <source>
        <dbReference type="EMBL" id="CAF4474260.1"/>
    </source>
</evidence>
<dbReference type="OrthoDB" id="10032627at2759"/>
<organism evidence="1 3">
    <name type="scientific">Didymodactylos carnosus</name>
    <dbReference type="NCBI Taxonomy" id="1234261"/>
    <lineage>
        <taxon>Eukaryota</taxon>
        <taxon>Metazoa</taxon>
        <taxon>Spiralia</taxon>
        <taxon>Gnathifera</taxon>
        <taxon>Rotifera</taxon>
        <taxon>Eurotatoria</taxon>
        <taxon>Bdelloidea</taxon>
        <taxon>Philodinida</taxon>
        <taxon>Philodinidae</taxon>
        <taxon>Didymodactylos</taxon>
    </lineage>
</organism>
<dbReference type="Proteomes" id="UP000681722">
    <property type="component" value="Unassembled WGS sequence"/>
</dbReference>
<dbReference type="Proteomes" id="UP000663829">
    <property type="component" value="Unassembled WGS sequence"/>
</dbReference>